<dbReference type="EMBL" id="JABFAC010000003">
    <property type="protein sequence ID" value="MBA0608446.1"/>
    <property type="molecule type" value="Genomic_DNA"/>
</dbReference>
<sequence length="33" mass="3770">MVGGSLDDFSGNSNSTLIRRIIQVLNMFEQWKI</sequence>
<name>A0A7J8R4Y9_GOSDV</name>
<keyword evidence="2" id="KW-1185">Reference proteome</keyword>
<reference evidence="1 2" key="1">
    <citation type="journal article" date="2019" name="Genome Biol. Evol.">
        <title>Insights into the evolution of the New World diploid cottons (Gossypium, subgenus Houzingenia) based on genome sequencing.</title>
        <authorList>
            <person name="Grover C.E."/>
            <person name="Arick M.A. 2nd"/>
            <person name="Thrash A."/>
            <person name="Conover J.L."/>
            <person name="Sanders W.S."/>
            <person name="Peterson D.G."/>
            <person name="Frelichowski J.E."/>
            <person name="Scheffler J.A."/>
            <person name="Scheffler B.E."/>
            <person name="Wendel J.F."/>
        </authorList>
    </citation>
    <scope>NUCLEOTIDE SEQUENCE [LARGE SCALE GENOMIC DNA]</scope>
    <source>
        <strain evidence="1">27</strain>
        <tissue evidence="1">Leaf</tissue>
    </source>
</reference>
<evidence type="ECO:0000313" key="1">
    <source>
        <dbReference type="EMBL" id="MBA0608446.1"/>
    </source>
</evidence>
<dbReference type="AlphaFoldDB" id="A0A7J8R4Y9"/>
<organism evidence="1 2">
    <name type="scientific">Gossypium davidsonii</name>
    <name type="common">Davidson's cotton</name>
    <name type="synonym">Gossypium klotzschianum subsp. davidsonii</name>
    <dbReference type="NCBI Taxonomy" id="34287"/>
    <lineage>
        <taxon>Eukaryota</taxon>
        <taxon>Viridiplantae</taxon>
        <taxon>Streptophyta</taxon>
        <taxon>Embryophyta</taxon>
        <taxon>Tracheophyta</taxon>
        <taxon>Spermatophyta</taxon>
        <taxon>Magnoliopsida</taxon>
        <taxon>eudicotyledons</taxon>
        <taxon>Gunneridae</taxon>
        <taxon>Pentapetalae</taxon>
        <taxon>rosids</taxon>
        <taxon>malvids</taxon>
        <taxon>Malvales</taxon>
        <taxon>Malvaceae</taxon>
        <taxon>Malvoideae</taxon>
        <taxon>Gossypium</taxon>
    </lineage>
</organism>
<dbReference type="Proteomes" id="UP000593561">
    <property type="component" value="Unassembled WGS sequence"/>
</dbReference>
<evidence type="ECO:0000313" key="2">
    <source>
        <dbReference type="Proteomes" id="UP000593561"/>
    </source>
</evidence>
<protein>
    <submittedName>
        <fullName evidence="1">Uncharacterized protein</fullName>
    </submittedName>
</protein>
<accession>A0A7J8R4Y9</accession>
<gene>
    <name evidence="1" type="ORF">Godav_020671</name>
</gene>
<proteinExistence type="predicted"/>
<comment type="caution">
    <text evidence="1">The sequence shown here is derived from an EMBL/GenBank/DDBJ whole genome shotgun (WGS) entry which is preliminary data.</text>
</comment>